<evidence type="ECO:0000313" key="6">
    <source>
        <dbReference type="EMBL" id="CAI2385495.1"/>
    </source>
</evidence>
<feature type="compositionally biased region" description="Polar residues" evidence="3">
    <location>
        <begin position="66"/>
        <end position="78"/>
    </location>
</feature>
<keyword evidence="1" id="KW-0479">Metal-binding</keyword>
<keyword evidence="7" id="KW-1185">Reference proteome</keyword>
<feature type="domain" description="TLDc" evidence="5">
    <location>
        <begin position="500"/>
        <end position="679"/>
    </location>
</feature>
<gene>
    <name evidence="6" type="ORF">ECRASSUSDP1_LOCUS27063</name>
</gene>
<evidence type="ECO:0000256" key="3">
    <source>
        <dbReference type="SAM" id="MobiDB-lite"/>
    </source>
</evidence>
<feature type="compositionally biased region" description="Polar residues" evidence="3">
    <location>
        <begin position="87"/>
        <end position="100"/>
    </location>
</feature>
<keyword evidence="1" id="KW-0863">Zinc-finger</keyword>
<reference evidence="6" key="1">
    <citation type="submission" date="2023-07" db="EMBL/GenBank/DDBJ databases">
        <authorList>
            <consortium name="AG Swart"/>
            <person name="Singh M."/>
            <person name="Singh A."/>
            <person name="Seah K."/>
            <person name="Emmerich C."/>
        </authorList>
    </citation>
    <scope>NUCLEOTIDE SEQUENCE</scope>
    <source>
        <strain evidence="6">DP1</strain>
    </source>
</reference>
<feature type="region of interest" description="Disordered" evidence="3">
    <location>
        <begin position="139"/>
        <end position="160"/>
    </location>
</feature>
<evidence type="ECO:0008006" key="8">
    <source>
        <dbReference type="Google" id="ProtNLM"/>
    </source>
</evidence>
<dbReference type="PROSITE" id="PS51886">
    <property type="entry name" value="TLDC"/>
    <property type="match status" value="1"/>
</dbReference>
<organism evidence="6 7">
    <name type="scientific">Euplotes crassus</name>
    <dbReference type="NCBI Taxonomy" id="5936"/>
    <lineage>
        <taxon>Eukaryota</taxon>
        <taxon>Sar</taxon>
        <taxon>Alveolata</taxon>
        <taxon>Ciliophora</taxon>
        <taxon>Intramacronucleata</taxon>
        <taxon>Spirotrichea</taxon>
        <taxon>Hypotrichia</taxon>
        <taxon>Euplotida</taxon>
        <taxon>Euplotidae</taxon>
        <taxon>Moneuplotes</taxon>
    </lineage>
</organism>
<feature type="compositionally biased region" description="Basic residues" evidence="3">
    <location>
        <begin position="1"/>
        <end position="10"/>
    </location>
</feature>
<feature type="compositionally biased region" description="Polar residues" evidence="3">
    <location>
        <begin position="40"/>
        <end position="52"/>
    </location>
</feature>
<dbReference type="Pfam" id="PF07534">
    <property type="entry name" value="TLD"/>
    <property type="match status" value="1"/>
</dbReference>
<dbReference type="CDD" id="cd19756">
    <property type="entry name" value="Bbox2"/>
    <property type="match status" value="1"/>
</dbReference>
<sequence>MKRKRLKNRKNNSELPSIKRPTTSFNAFMSNSIDRKRSTETTIESNNRTSTKLAKKNSKLTAGSRKISSNSEILVQPNSKHKRAISQIPQSQTNLDSSKGTKFIRKTSSKPVFDHEQQKKQDVTKKGLSFMKIVSKLKGKQLAKNGSKSPAGQPADSDNKNQIQRVKFKEIFAKVDKKKILGECSYCFRKKCFRLVNSCKHASCYTCSQFLLDFNKYTGYNEMRCFYCPESTINEEMTESRKVTLEYLHYCFDNHGPDYTAEAPATQNKLEEEKDVNYNVINPEAEYCDHHLDKKNHYCVDCNKHLCYKCLKSKNPHLDHKVYYIDDLNIRAEHCNFKSIYDPQMDDVAVKLKETVTSLKHQKDLYLKKIETDFQLLQKIIEIKRDKINLEVSRCYDLSIEQAYGRAEALKLLKQRSKLMQELSQQAKEELAIIKRYKTNNLFQVMRNVVKKADIINIDQIDITESLILLDQNVLSEVHRIVEDIKFAPISQSYLDKVRDLFRKSTILKPNLITPEFVSMFEKLRSTERLFQLTRDGQSPFEFHEKCDNKGQTIMIIKTLNGHIFGGYNPTSWISEYVYSQCEDAFLFSLTDGKGRKCIKCPIERHKADKAIKQNQNKYSPGFGEANNSDLFIAFRKLDNSYSRLGNVYRCPNQYDPSTFLAGSETGWDIEEIEVWSIA</sequence>
<keyword evidence="2" id="KW-0175">Coiled coil</keyword>
<evidence type="ECO:0000259" key="4">
    <source>
        <dbReference type="PROSITE" id="PS50119"/>
    </source>
</evidence>
<keyword evidence="1" id="KW-0862">Zinc</keyword>
<feature type="region of interest" description="Disordered" evidence="3">
    <location>
        <begin position="1"/>
        <end position="102"/>
    </location>
</feature>
<dbReference type="GO" id="GO:0008270">
    <property type="term" value="F:zinc ion binding"/>
    <property type="evidence" value="ECO:0007669"/>
    <property type="project" value="UniProtKB-KW"/>
</dbReference>
<dbReference type="SUPFAM" id="SSF57845">
    <property type="entry name" value="B-box zinc-binding domain"/>
    <property type="match status" value="1"/>
</dbReference>
<evidence type="ECO:0000256" key="2">
    <source>
        <dbReference type="SAM" id="Coils"/>
    </source>
</evidence>
<comment type="caution">
    <text evidence="6">The sequence shown here is derived from an EMBL/GenBank/DDBJ whole genome shotgun (WGS) entry which is preliminary data.</text>
</comment>
<dbReference type="InterPro" id="IPR000315">
    <property type="entry name" value="Znf_B-box"/>
</dbReference>
<feature type="compositionally biased region" description="Polar residues" evidence="3">
    <location>
        <begin position="20"/>
        <end position="32"/>
    </location>
</feature>
<proteinExistence type="predicted"/>
<name>A0AAD1Y6X2_EUPCR</name>
<dbReference type="SMART" id="SM00584">
    <property type="entry name" value="TLDc"/>
    <property type="match status" value="1"/>
</dbReference>
<evidence type="ECO:0000256" key="1">
    <source>
        <dbReference type="PROSITE-ProRule" id="PRU00024"/>
    </source>
</evidence>
<evidence type="ECO:0000313" key="7">
    <source>
        <dbReference type="Proteomes" id="UP001295684"/>
    </source>
</evidence>
<feature type="coiled-coil region" evidence="2">
    <location>
        <begin position="410"/>
        <end position="440"/>
    </location>
</feature>
<feature type="domain" description="B box-type" evidence="4">
    <location>
        <begin position="283"/>
        <end position="325"/>
    </location>
</feature>
<dbReference type="PROSITE" id="PS50119">
    <property type="entry name" value="ZF_BBOX"/>
    <property type="match status" value="1"/>
</dbReference>
<dbReference type="Proteomes" id="UP001295684">
    <property type="component" value="Unassembled WGS sequence"/>
</dbReference>
<accession>A0AAD1Y6X2</accession>
<dbReference type="EMBL" id="CAMPGE010027917">
    <property type="protein sequence ID" value="CAI2385495.1"/>
    <property type="molecule type" value="Genomic_DNA"/>
</dbReference>
<protein>
    <recommendedName>
        <fullName evidence="8">B-box zinc finger family protein</fullName>
    </recommendedName>
</protein>
<dbReference type="InterPro" id="IPR006571">
    <property type="entry name" value="TLDc_dom"/>
</dbReference>
<dbReference type="AlphaFoldDB" id="A0AAD1Y6X2"/>
<evidence type="ECO:0000259" key="5">
    <source>
        <dbReference type="PROSITE" id="PS51886"/>
    </source>
</evidence>